<dbReference type="AlphaFoldDB" id="A0A2N5M8U9"/>
<dbReference type="RefSeq" id="WP_101640854.1">
    <property type="nucleotide sequence ID" value="NZ_PGUY01000017.1"/>
</dbReference>
<keyword evidence="3" id="KW-1185">Reference proteome</keyword>
<proteinExistence type="predicted"/>
<sequence length="72" mass="8159">MQDKDNYTSEIKASTDSDAVDVSMLGTNRKQNPDIKSKGRGPIIINDPEATSVNRAIFENENQEYYDGDQYR</sequence>
<dbReference type="EMBL" id="PGUY01000017">
    <property type="protein sequence ID" value="PLT30788.1"/>
    <property type="molecule type" value="Genomic_DNA"/>
</dbReference>
<reference evidence="2 3" key="1">
    <citation type="submission" date="2017-11" db="EMBL/GenBank/DDBJ databases">
        <title>Comparitive Functional Genomics of Dry Heat Resistant strains isolated from the Viking Spacecraft.</title>
        <authorList>
            <person name="Seuylemezian A."/>
            <person name="Cooper K."/>
            <person name="Vaishampayan P."/>
        </authorList>
    </citation>
    <scope>NUCLEOTIDE SEQUENCE [LARGE SCALE GENOMIC DNA]</scope>
    <source>
        <strain evidence="2 3">V1-29</strain>
    </source>
</reference>
<organism evidence="2 3">
    <name type="scientific">Peribacillus deserti</name>
    <dbReference type="NCBI Taxonomy" id="673318"/>
    <lineage>
        <taxon>Bacteria</taxon>
        <taxon>Bacillati</taxon>
        <taxon>Bacillota</taxon>
        <taxon>Bacilli</taxon>
        <taxon>Bacillales</taxon>
        <taxon>Bacillaceae</taxon>
        <taxon>Peribacillus</taxon>
    </lineage>
</organism>
<accession>A0A2N5M8U9</accession>
<protein>
    <submittedName>
        <fullName evidence="2">Uncharacterized protein</fullName>
    </submittedName>
</protein>
<feature type="compositionally biased region" description="Polar residues" evidence="1">
    <location>
        <begin position="8"/>
        <end position="17"/>
    </location>
</feature>
<gene>
    <name evidence="2" type="ORF">CUU66_06450</name>
</gene>
<comment type="caution">
    <text evidence="2">The sequence shown here is derived from an EMBL/GenBank/DDBJ whole genome shotgun (WGS) entry which is preliminary data.</text>
</comment>
<feature type="region of interest" description="Disordered" evidence="1">
    <location>
        <begin position="1"/>
        <end position="43"/>
    </location>
</feature>
<dbReference type="OrthoDB" id="2938994at2"/>
<dbReference type="Proteomes" id="UP000234748">
    <property type="component" value="Unassembled WGS sequence"/>
</dbReference>
<evidence type="ECO:0000313" key="3">
    <source>
        <dbReference type="Proteomes" id="UP000234748"/>
    </source>
</evidence>
<evidence type="ECO:0000256" key="1">
    <source>
        <dbReference type="SAM" id="MobiDB-lite"/>
    </source>
</evidence>
<evidence type="ECO:0000313" key="2">
    <source>
        <dbReference type="EMBL" id="PLT30788.1"/>
    </source>
</evidence>
<name>A0A2N5M8U9_9BACI</name>